<name>A0A562PNF4_9BURK</name>
<dbReference type="PANTHER" id="PTHR46523">
    <property type="entry name" value="DCTP PYROPHOSPHATASE 1"/>
    <property type="match status" value="1"/>
</dbReference>
<dbReference type="OrthoDB" id="9791898at2"/>
<dbReference type="CDD" id="cd11537">
    <property type="entry name" value="NTP-PPase_RS21-C6_like"/>
    <property type="match status" value="1"/>
</dbReference>
<dbReference type="Pfam" id="PF12643">
    <property type="entry name" value="MazG-like"/>
    <property type="match status" value="1"/>
</dbReference>
<dbReference type="RefSeq" id="WP_145877152.1">
    <property type="nucleotide sequence ID" value="NZ_CP046904.1"/>
</dbReference>
<proteinExistence type="predicted"/>
<dbReference type="PIRSF" id="PIRSF029826">
    <property type="entry name" value="UCP029826_pph"/>
    <property type="match status" value="1"/>
</dbReference>
<reference evidence="2" key="2">
    <citation type="submission" date="2019-07" db="EMBL/GenBank/DDBJ databases">
        <authorList>
            <person name="Whitman W."/>
            <person name="Huntemann M."/>
            <person name="Clum A."/>
            <person name="Pillay M."/>
            <person name="Palaniappan K."/>
            <person name="Varghese N."/>
            <person name="Mikhailova N."/>
            <person name="Stamatis D."/>
            <person name="Reddy T."/>
            <person name="Daum C."/>
            <person name="Shapiro N."/>
            <person name="Ivanova N."/>
            <person name="Kyrpides N."/>
            <person name="Woyke T."/>
        </authorList>
    </citation>
    <scope>NUCLEOTIDE SEQUENCE</scope>
    <source>
        <strain evidence="2">CGMCC 1.10685</strain>
    </source>
</reference>
<dbReference type="GO" id="GO:0009143">
    <property type="term" value="P:nucleoside triphosphate catabolic process"/>
    <property type="evidence" value="ECO:0007669"/>
    <property type="project" value="InterPro"/>
</dbReference>
<dbReference type="Proteomes" id="UP000315112">
    <property type="component" value="Unassembled WGS sequence"/>
</dbReference>
<dbReference type="SUPFAM" id="SSF101386">
    <property type="entry name" value="all-alpha NTP pyrophosphatases"/>
    <property type="match status" value="1"/>
</dbReference>
<dbReference type="GO" id="GO:0047429">
    <property type="term" value="F:nucleoside triphosphate diphosphatase activity"/>
    <property type="evidence" value="ECO:0007669"/>
    <property type="project" value="InterPro"/>
</dbReference>
<dbReference type="PANTHER" id="PTHR46523:SF1">
    <property type="entry name" value="DCTP PYROPHOSPHATASE 1"/>
    <property type="match status" value="1"/>
</dbReference>
<dbReference type="InterPro" id="IPR052555">
    <property type="entry name" value="dCTP_Pyrophosphatase"/>
</dbReference>
<gene>
    <name evidence="1" type="ORF">GO485_16820</name>
    <name evidence="2" type="ORF">IP92_03434</name>
</gene>
<dbReference type="Gene3D" id="1.10.287.1080">
    <property type="entry name" value="MazG-like"/>
    <property type="match status" value="1"/>
</dbReference>
<reference evidence="1 4" key="3">
    <citation type="submission" date="2019-12" db="EMBL/GenBank/DDBJ databases">
        <title>Draft Genome Sequences of Six Type Strains of the Genus Massilia.</title>
        <authorList>
            <person name="Miess H."/>
            <person name="Frediansyah A."/>
            <person name="Goeker M."/>
            <person name="Gross H."/>
        </authorList>
    </citation>
    <scope>NUCLEOTIDE SEQUENCE [LARGE SCALE GENOMIC DNA]</scope>
    <source>
        <strain evidence="1 4">DSM 26639</strain>
    </source>
</reference>
<accession>A0A562PNF4</accession>
<dbReference type="Proteomes" id="UP000437862">
    <property type="component" value="Chromosome"/>
</dbReference>
<evidence type="ECO:0000313" key="4">
    <source>
        <dbReference type="Proteomes" id="UP000437862"/>
    </source>
</evidence>
<reference evidence="2 3" key="1">
    <citation type="journal article" date="2015" name="Stand. Genomic Sci.">
        <title>Genomic Encyclopedia of Bacterial and Archaeal Type Strains, Phase III: the genomes of soil and plant-associated and newly described type strains.</title>
        <authorList>
            <person name="Whitman W.B."/>
            <person name="Woyke T."/>
            <person name="Klenk H.P."/>
            <person name="Zhou Y."/>
            <person name="Lilburn T.G."/>
            <person name="Beck B.J."/>
            <person name="De Vos P."/>
            <person name="Vandamme P."/>
            <person name="Eisen J.A."/>
            <person name="Garrity G."/>
            <person name="Hugenholtz P."/>
            <person name="Kyrpides N.C."/>
        </authorList>
    </citation>
    <scope>NUCLEOTIDE SEQUENCE [LARGE SCALE GENOMIC DNA]</scope>
    <source>
        <strain evidence="2 3">CGMCC 1.10685</strain>
    </source>
</reference>
<protein>
    <submittedName>
        <fullName evidence="2">NTP pyrophosphatase (Non-canonical NTP hydrolase)</fullName>
    </submittedName>
    <submittedName>
        <fullName evidence="1">Nucleotide pyrophosphohydrolase</fullName>
    </submittedName>
</protein>
<evidence type="ECO:0000313" key="1">
    <source>
        <dbReference type="EMBL" id="QGZ43149.1"/>
    </source>
</evidence>
<dbReference type="InterPro" id="IPR025984">
    <property type="entry name" value="DCTPP"/>
</dbReference>
<organism evidence="2 3">
    <name type="scientific">Pseudoduganella flava</name>
    <dbReference type="NCBI Taxonomy" id="871742"/>
    <lineage>
        <taxon>Bacteria</taxon>
        <taxon>Pseudomonadati</taxon>
        <taxon>Pseudomonadota</taxon>
        <taxon>Betaproteobacteria</taxon>
        <taxon>Burkholderiales</taxon>
        <taxon>Oxalobacteraceae</taxon>
        <taxon>Telluria group</taxon>
        <taxon>Pseudoduganella</taxon>
    </lineage>
</organism>
<evidence type="ECO:0000313" key="3">
    <source>
        <dbReference type="Proteomes" id="UP000315112"/>
    </source>
</evidence>
<dbReference type="AlphaFoldDB" id="A0A562PNF4"/>
<sequence>MHPRIPDLEALSAMLHEFVVEREWGQFHTPKNLATALSVEAAELLEPFQWLSTGDGSELTESARAAVRLEMGDVLAYLLLLADRMGVDLYEALAEKIAINAKKYPVDKARGRSEKYTAYEGK</sequence>
<keyword evidence="4" id="KW-1185">Reference proteome</keyword>
<dbReference type="EMBL" id="CP046904">
    <property type="protein sequence ID" value="QGZ43149.1"/>
    <property type="molecule type" value="Genomic_DNA"/>
</dbReference>
<keyword evidence="2" id="KW-0378">Hydrolase</keyword>
<evidence type="ECO:0000313" key="2">
    <source>
        <dbReference type="EMBL" id="TWI46001.1"/>
    </source>
</evidence>
<dbReference type="EMBL" id="VLKW01000006">
    <property type="protein sequence ID" value="TWI46001.1"/>
    <property type="molecule type" value="Genomic_DNA"/>
</dbReference>